<comment type="caution">
    <text evidence="2">The sequence shown here is derived from an EMBL/GenBank/DDBJ whole genome shotgun (WGS) entry which is preliminary data.</text>
</comment>
<organism evidence="2 3">
    <name type="scientific">Salipiger aestuarii</name>
    <dbReference type="NCBI Taxonomy" id="568098"/>
    <lineage>
        <taxon>Bacteria</taxon>
        <taxon>Pseudomonadati</taxon>
        <taxon>Pseudomonadota</taxon>
        <taxon>Alphaproteobacteria</taxon>
        <taxon>Rhodobacterales</taxon>
        <taxon>Roseobacteraceae</taxon>
        <taxon>Salipiger</taxon>
    </lineage>
</organism>
<keyword evidence="1" id="KW-0472">Membrane</keyword>
<name>A0A327YWL9_9RHOB</name>
<sequence length="176" mass="19962">MSWQVHAENLLGRVVDPLARLLEVSWSALVVLSMAILLYALCDLAVRIVLAYIRSAPSVFIKIKWMLIMSEFLSKGEALKVIEGSDFVQSRLPSSRKLRPSAFASVAASIQEMYGGRSQRDQMVERQFLRNVLAQFEAQRSNDCTEEGYRKQALDDWLEALFAYEVKDEMGDIPNV</sequence>
<evidence type="ECO:0000313" key="3">
    <source>
        <dbReference type="Proteomes" id="UP000249165"/>
    </source>
</evidence>
<dbReference type="Proteomes" id="UP000249165">
    <property type="component" value="Unassembled WGS sequence"/>
</dbReference>
<proteinExistence type="predicted"/>
<keyword evidence="1" id="KW-0812">Transmembrane</keyword>
<accession>A0A327YWL9</accession>
<feature type="transmembrane region" description="Helical" evidence="1">
    <location>
        <begin position="26"/>
        <end position="53"/>
    </location>
</feature>
<reference evidence="2 3" key="1">
    <citation type="submission" date="2018-06" db="EMBL/GenBank/DDBJ databases">
        <title>Genomic Encyclopedia of Archaeal and Bacterial Type Strains, Phase II (KMG-II): from individual species to whole genera.</title>
        <authorList>
            <person name="Goeker M."/>
        </authorList>
    </citation>
    <scope>NUCLEOTIDE SEQUENCE [LARGE SCALE GENOMIC DNA]</scope>
    <source>
        <strain evidence="2 3">DSM 22011</strain>
    </source>
</reference>
<evidence type="ECO:0000313" key="2">
    <source>
        <dbReference type="EMBL" id="RAK24085.1"/>
    </source>
</evidence>
<dbReference type="RefSeq" id="WP_146609867.1">
    <property type="nucleotide sequence ID" value="NZ_LIQE01000057.1"/>
</dbReference>
<gene>
    <name evidence="2" type="ORF">ATI53_1001192</name>
</gene>
<protein>
    <submittedName>
        <fullName evidence="2">Uncharacterized protein</fullName>
    </submittedName>
</protein>
<keyword evidence="1" id="KW-1133">Transmembrane helix</keyword>
<dbReference type="AlphaFoldDB" id="A0A327YWL9"/>
<evidence type="ECO:0000256" key="1">
    <source>
        <dbReference type="SAM" id="Phobius"/>
    </source>
</evidence>
<keyword evidence="3" id="KW-1185">Reference proteome</keyword>
<dbReference type="EMBL" id="QLMG01000001">
    <property type="protein sequence ID" value="RAK24085.1"/>
    <property type="molecule type" value="Genomic_DNA"/>
</dbReference>